<sequence length="321" mass="34840">MLTSNATLVSSISTSTITSTMSTTTETNDPSLTTNCCLSGIIATKAPDINTTVVTTTIAPTTTIAKSLTNLDITEMDAMTTPSPDNSSTANSSTDANVTDMVTTTTINPTTTSADPTTITLTTVTTSATTTKITLKPASSLMKIEDLDELLANQMLFGDPKHYYPEEASDMQKYCNGQKKLTVPFLSGEFQSLYPNNPLVQNVGKVLAEEGAAYIARACHPKNTKGGQRLQKKSMAANMACREAKSHRDGFNELLTEAGRQGTKIKLTRLACVLNLWTSKTVGIFAEELDLRDEIKDYVEKGFNKIIKILEDEMKFKTMQQ</sequence>
<dbReference type="EMBL" id="OC859250">
    <property type="protein sequence ID" value="CAD7627374.1"/>
    <property type="molecule type" value="Genomic_DNA"/>
</dbReference>
<dbReference type="EMBL" id="CAJPIZ010004675">
    <property type="protein sequence ID" value="CAG2107804.1"/>
    <property type="molecule type" value="Genomic_DNA"/>
</dbReference>
<protein>
    <submittedName>
        <fullName evidence="1">Uncharacterized protein</fullName>
    </submittedName>
</protein>
<evidence type="ECO:0000313" key="1">
    <source>
        <dbReference type="EMBL" id="CAD7627374.1"/>
    </source>
</evidence>
<accession>A0A7R9KQ79</accession>
<dbReference type="Proteomes" id="UP000759131">
    <property type="component" value="Unassembled WGS sequence"/>
</dbReference>
<dbReference type="AlphaFoldDB" id="A0A7R9KQ79"/>
<organism evidence="1">
    <name type="scientific">Medioppia subpectinata</name>
    <dbReference type="NCBI Taxonomy" id="1979941"/>
    <lineage>
        <taxon>Eukaryota</taxon>
        <taxon>Metazoa</taxon>
        <taxon>Ecdysozoa</taxon>
        <taxon>Arthropoda</taxon>
        <taxon>Chelicerata</taxon>
        <taxon>Arachnida</taxon>
        <taxon>Acari</taxon>
        <taxon>Acariformes</taxon>
        <taxon>Sarcoptiformes</taxon>
        <taxon>Oribatida</taxon>
        <taxon>Brachypylina</taxon>
        <taxon>Oppioidea</taxon>
        <taxon>Oppiidae</taxon>
        <taxon>Medioppia</taxon>
    </lineage>
</organism>
<gene>
    <name evidence="1" type="ORF">OSB1V03_LOCUS7801</name>
</gene>
<keyword evidence="2" id="KW-1185">Reference proteome</keyword>
<evidence type="ECO:0000313" key="2">
    <source>
        <dbReference type="Proteomes" id="UP000759131"/>
    </source>
</evidence>
<name>A0A7R9KQ79_9ACAR</name>
<proteinExistence type="predicted"/>
<reference evidence="1" key="1">
    <citation type="submission" date="2020-11" db="EMBL/GenBank/DDBJ databases">
        <authorList>
            <person name="Tran Van P."/>
        </authorList>
    </citation>
    <scope>NUCLEOTIDE SEQUENCE</scope>
</reference>